<sequence>MMYDDDDDDDRSSLNGSWLNVAVPVVAMVVIFLTFLTFYKVIWEKFRRFCCTKCTDRQTRVATVTGGVGGHDNNAAVLEDDVPPSYSALGISRSSLEIFRVACDEESLNRVSTGSDSEKLPSYAEFMEEMRRKEEEIRSSQQDWETGGRTSHPAPRTMTFTSPHAIEDPEDSIAVDVNLTQEESLQ</sequence>
<dbReference type="Proteomes" id="UP001642483">
    <property type="component" value="Unassembled WGS sequence"/>
</dbReference>
<feature type="region of interest" description="Disordered" evidence="1">
    <location>
        <begin position="131"/>
        <end position="172"/>
    </location>
</feature>
<evidence type="ECO:0000256" key="1">
    <source>
        <dbReference type="SAM" id="MobiDB-lite"/>
    </source>
</evidence>
<keyword evidence="2" id="KW-0812">Transmembrane</keyword>
<feature type="transmembrane region" description="Helical" evidence="2">
    <location>
        <begin position="18"/>
        <end position="39"/>
    </location>
</feature>
<keyword evidence="2" id="KW-1133">Transmembrane helix</keyword>
<evidence type="ECO:0000313" key="3">
    <source>
        <dbReference type="EMBL" id="CAK8691392.1"/>
    </source>
</evidence>
<proteinExistence type="predicted"/>
<gene>
    <name evidence="3" type="ORF">CVLEPA_LOCUS23953</name>
</gene>
<reference evidence="3 4" key="1">
    <citation type="submission" date="2024-02" db="EMBL/GenBank/DDBJ databases">
        <authorList>
            <person name="Daric V."/>
            <person name="Darras S."/>
        </authorList>
    </citation>
    <scope>NUCLEOTIDE SEQUENCE [LARGE SCALE GENOMIC DNA]</scope>
</reference>
<comment type="caution">
    <text evidence="3">The sequence shown here is derived from an EMBL/GenBank/DDBJ whole genome shotgun (WGS) entry which is preliminary data.</text>
</comment>
<dbReference type="EMBL" id="CAWYQH010000119">
    <property type="protein sequence ID" value="CAK8691392.1"/>
    <property type="molecule type" value="Genomic_DNA"/>
</dbReference>
<accession>A0ABP0GIP0</accession>
<keyword evidence="2" id="KW-0472">Membrane</keyword>
<protein>
    <submittedName>
        <fullName evidence="3">Uncharacterized protein</fullName>
    </submittedName>
</protein>
<keyword evidence="4" id="KW-1185">Reference proteome</keyword>
<evidence type="ECO:0000256" key="2">
    <source>
        <dbReference type="SAM" id="Phobius"/>
    </source>
</evidence>
<name>A0ABP0GIP0_CLALP</name>
<organism evidence="3 4">
    <name type="scientific">Clavelina lepadiformis</name>
    <name type="common">Light-bulb sea squirt</name>
    <name type="synonym">Ascidia lepadiformis</name>
    <dbReference type="NCBI Taxonomy" id="159417"/>
    <lineage>
        <taxon>Eukaryota</taxon>
        <taxon>Metazoa</taxon>
        <taxon>Chordata</taxon>
        <taxon>Tunicata</taxon>
        <taxon>Ascidiacea</taxon>
        <taxon>Aplousobranchia</taxon>
        <taxon>Clavelinidae</taxon>
        <taxon>Clavelina</taxon>
    </lineage>
</organism>
<evidence type="ECO:0000313" key="4">
    <source>
        <dbReference type="Proteomes" id="UP001642483"/>
    </source>
</evidence>